<reference evidence="1 2" key="1">
    <citation type="journal article" date="2019" name="Int. J. Syst. Evol. Microbiol.">
        <title>The Global Catalogue of Microorganisms (GCM) 10K type strain sequencing project: providing services to taxonomists for standard genome sequencing and annotation.</title>
        <authorList>
            <consortium name="The Broad Institute Genomics Platform"/>
            <consortium name="The Broad Institute Genome Sequencing Center for Infectious Disease"/>
            <person name="Wu L."/>
            <person name="Ma J."/>
        </authorList>
    </citation>
    <scope>NUCLEOTIDE SEQUENCE [LARGE SCALE GENOMIC DNA]</scope>
    <source>
        <strain evidence="1 2">JCM 13929</strain>
    </source>
</reference>
<dbReference type="Proteomes" id="UP001500064">
    <property type="component" value="Unassembled WGS sequence"/>
</dbReference>
<keyword evidence="2" id="KW-1185">Reference proteome</keyword>
<dbReference type="SUPFAM" id="SSF52540">
    <property type="entry name" value="P-loop containing nucleoside triphosphate hydrolases"/>
    <property type="match status" value="1"/>
</dbReference>
<organism evidence="1 2">
    <name type="scientific">Nonomuraea maheshkhaliensis</name>
    <dbReference type="NCBI Taxonomy" id="419590"/>
    <lineage>
        <taxon>Bacteria</taxon>
        <taxon>Bacillati</taxon>
        <taxon>Actinomycetota</taxon>
        <taxon>Actinomycetes</taxon>
        <taxon>Streptosporangiales</taxon>
        <taxon>Streptosporangiaceae</taxon>
        <taxon>Nonomuraea</taxon>
    </lineage>
</organism>
<comment type="caution">
    <text evidence="1">The sequence shown here is derived from an EMBL/GenBank/DDBJ whole genome shotgun (WGS) entry which is preliminary data.</text>
</comment>
<sequence>MPERGRPGGRAGVLEVVLTLTRYQVTLPSVSKPEVASRTLVMAAQRLRTVRDADHIAFLDEGRVLEEGADEELLSRDGRYATFWTISRA</sequence>
<evidence type="ECO:0000313" key="2">
    <source>
        <dbReference type="Proteomes" id="UP001500064"/>
    </source>
</evidence>
<dbReference type="InterPro" id="IPR027417">
    <property type="entry name" value="P-loop_NTPase"/>
</dbReference>
<evidence type="ECO:0008006" key="3">
    <source>
        <dbReference type="Google" id="ProtNLM"/>
    </source>
</evidence>
<dbReference type="EMBL" id="BAAAMU010000024">
    <property type="protein sequence ID" value="GAA1636758.1"/>
    <property type="molecule type" value="Genomic_DNA"/>
</dbReference>
<gene>
    <name evidence="1" type="ORF">GCM10009733_037340</name>
</gene>
<dbReference type="Gene3D" id="3.40.50.300">
    <property type="entry name" value="P-loop containing nucleotide triphosphate hydrolases"/>
    <property type="match status" value="1"/>
</dbReference>
<evidence type="ECO:0000313" key="1">
    <source>
        <dbReference type="EMBL" id="GAA1636758.1"/>
    </source>
</evidence>
<name>A0ABN2F9N8_9ACTN</name>
<protein>
    <recommendedName>
        <fullName evidence="3">ABC transporter ATP-binding protein</fullName>
    </recommendedName>
</protein>
<proteinExistence type="predicted"/>
<accession>A0ABN2F9N8</accession>